<dbReference type="GO" id="GO:0016740">
    <property type="term" value="F:transferase activity"/>
    <property type="evidence" value="ECO:0007669"/>
    <property type="project" value="UniProtKB-KW"/>
</dbReference>
<dbReference type="InterPro" id="IPR036662">
    <property type="entry name" value="PTS_EIIA_man-typ_sf"/>
</dbReference>
<dbReference type="InterPro" id="IPR051471">
    <property type="entry name" value="Bacterial_PTS_sugar_comp"/>
</dbReference>
<dbReference type="SUPFAM" id="SSF53062">
    <property type="entry name" value="PTS system fructose IIA component-like"/>
    <property type="match status" value="1"/>
</dbReference>
<proteinExistence type="predicted"/>
<name>A0AAE3NBV5_9BURK</name>
<keyword evidence="1" id="KW-0808">Transferase</keyword>
<dbReference type="Gene3D" id="3.40.50.510">
    <property type="entry name" value="Phosphotransferase system, mannose-type IIA component"/>
    <property type="match status" value="1"/>
</dbReference>
<sequence length="152" mass="16483">MNSIFIVAHAPLAHALRQCALHVFPDVEPWIGALDVQPNVSPEETMGSARIILAQHLGRAPRSQVLMLTDLFGATPCNVAQQLVDGARTRLVAGVNLPMLLRAVTYRHEPLDAQVQRAIAGGTAGVMQVAVAAPQNQVRRAFSDQDIRDHQQ</sequence>
<dbReference type="PANTHER" id="PTHR33799:SF1">
    <property type="entry name" value="PTS SYSTEM MANNOSE-SPECIFIC EIIAB COMPONENT-RELATED"/>
    <property type="match status" value="1"/>
</dbReference>
<protein>
    <submittedName>
        <fullName evidence="3">PTS fructose transporter subunit IIA</fullName>
    </submittedName>
</protein>
<dbReference type="PANTHER" id="PTHR33799">
    <property type="entry name" value="PTS PERMEASE-RELATED-RELATED"/>
    <property type="match status" value="1"/>
</dbReference>
<dbReference type="InterPro" id="IPR004701">
    <property type="entry name" value="PTS_EIIA_man-typ"/>
</dbReference>
<dbReference type="GO" id="GO:0009401">
    <property type="term" value="P:phosphoenolpyruvate-dependent sugar phosphotransferase system"/>
    <property type="evidence" value="ECO:0007669"/>
    <property type="project" value="InterPro"/>
</dbReference>
<gene>
    <name evidence="3" type="ORF">PGB34_20790</name>
</gene>
<dbReference type="RefSeq" id="WP_271430023.1">
    <property type="nucleotide sequence ID" value="NZ_JAQIPB010000012.1"/>
</dbReference>
<dbReference type="PROSITE" id="PS51096">
    <property type="entry name" value="PTS_EIIA_TYPE_4"/>
    <property type="match status" value="1"/>
</dbReference>
<feature type="domain" description="PTS EIIA type-4" evidence="2">
    <location>
        <begin position="1"/>
        <end position="126"/>
    </location>
</feature>
<reference evidence="3" key="1">
    <citation type="submission" date="2023-01" db="EMBL/GenBank/DDBJ databases">
        <title>Xenophilus mangrovi sp. nov., isolated from soil of Mangrove nature reserve.</title>
        <authorList>
            <person name="Xu S."/>
            <person name="Liu Z."/>
            <person name="Xu Y."/>
        </authorList>
    </citation>
    <scope>NUCLEOTIDE SEQUENCE</scope>
    <source>
        <strain evidence="3">YW8</strain>
    </source>
</reference>
<dbReference type="EMBL" id="JAQIPB010000012">
    <property type="protein sequence ID" value="MDA7418816.1"/>
    <property type="molecule type" value="Genomic_DNA"/>
</dbReference>
<evidence type="ECO:0000259" key="2">
    <source>
        <dbReference type="PROSITE" id="PS51096"/>
    </source>
</evidence>
<comment type="caution">
    <text evidence="3">The sequence shown here is derived from an EMBL/GenBank/DDBJ whole genome shotgun (WGS) entry which is preliminary data.</text>
</comment>
<dbReference type="AlphaFoldDB" id="A0AAE3NBV5"/>
<evidence type="ECO:0000313" key="4">
    <source>
        <dbReference type="Proteomes" id="UP001212602"/>
    </source>
</evidence>
<dbReference type="Proteomes" id="UP001212602">
    <property type="component" value="Unassembled WGS sequence"/>
</dbReference>
<accession>A0AAE3NBV5</accession>
<dbReference type="Pfam" id="PF03610">
    <property type="entry name" value="EIIA-man"/>
    <property type="match status" value="1"/>
</dbReference>
<dbReference type="GO" id="GO:0016020">
    <property type="term" value="C:membrane"/>
    <property type="evidence" value="ECO:0007669"/>
    <property type="project" value="InterPro"/>
</dbReference>
<keyword evidence="4" id="KW-1185">Reference proteome</keyword>
<evidence type="ECO:0000256" key="1">
    <source>
        <dbReference type="ARBA" id="ARBA00022679"/>
    </source>
</evidence>
<organism evidence="3 4">
    <name type="scientific">Xenophilus arseniciresistens</name>
    <dbReference type="NCBI Taxonomy" id="1283306"/>
    <lineage>
        <taxon>Bacteria</taxon>
        <taxon>Pseudomonadati</taxon>
        <taxon>Pseudomonadota</taxon>
        <taxon>Betaproteobacteria</taxon>
        <taxon>Burkholderiales</taxon>
        <taxon>Comamonadaceae</taxon>
        <taxon>Xenophilus</taxon>
    </lineage>
</organism>
<evidence type="ECO:0000313" key="3">
    <source>
        <dbReference type="EMBL" id="MDA7418816.1"/>
    </source>
</evidence>